<evidence type="ECO:0000256" key="3">
    <source>
        <dbReference type="ARBA" id="ARBA00022475"/>
    </source>
</evidence>
<feature type="compositionally biased region" description="Basic and acidic residues" evidence="7">
    <location>
        <begin position="242"/>
        <end position="258"/>
    </location>
</feature>
<comment type="similarity">
    <text evidence="6">Belongs to the Hyccin family.</text>
</comment>
<keyword evidence="9" id="KW-1185">Reference proteome</keyword>
<feature type="region of interest" description="Disordered" evidence="7">
    <location>
        <begin position="219"/>
        <end position="258"/>
    </location>
</feature>
<dbReference type="AlphaFoldDB" id="A0A7J6V422"/>
<dbReference type="OrthoDB" id="18937at2759"/>
<evidence type="ECO:0000313" key="9">
    <source>
        <dbReference type="Proteomes" id="UP000554482"/>
    </source>
</evidence>
<protein>
    <submittedName>
        <fullName evidence="8">Hyccin</fullName>
    </submittedName>
</protein>
<accession>A0A7J6V422</accession>
<dbReference type="GO" id="GO:0046854">
    <property type="term" value="P:phosphatidylinositol phosphate biosynthetic process"/>
    <property type="evidence" value="ECO:0007669"/>
    <property type="project" value="TreeGrafter"/>
</dbReference>
<evidence type="ECO:0000256" key="4">
    <source>
        <dbReference type="ARBA" id="ARBA00022490"/>
    </source>
</evidence>
<reference evidence="8 9" key="1">
    <citation type="submission" date="2020-06" db="EMBL/GenBank/DDBJ databases">
        <title>Transcriptomic and genomic resources for Thalictrum thalictroides and T. hernandezii: Facilitating candidate gene discovery in an emerging model plant lineage.</title>
        <authorList>
            <person name="Arias T."/>
            <person name="Riano-Pachon D.M."/>
            <person name="Di Stilio V.S."/>
        </authorList>
    </citation>
    <scope>NUCLEOTIDE SEQUENCE [LARGE SCALE GENOMIC DNA]</scope>
    <source>
        <strain evidence="9">cv. WT478/WT964</strain>
        <tissue evidence="8">Leaves</tissue>
    </source>
</reference>
<dbReference type="GO" id="GO:0072659">
    <property type="term" value="P:protein localization to plasma membrane"/>
    <property type="evidence" value="ECO:0007669"/>
    <property type="project" value="TreeGrafter"/>
</dbReference>
<name>A0A7J6V422_THATH</name>
<evidence type="ECO:0000256" key="1">
    <source>
        <dbReference type="ARBA" id="ARBA00004236"/>
    </source>
</evidence>
<gene>
    <name evidence="8" type="ORF">FRX31_030758</name>
</gene>
<proteinExistence type="inferred from homology"/>
<keyword evidence="4" id="KW-0963">Cytoplasm</keyword>
<dbReference type="PANTHER" id="PTHR31220:SF10">
    <property type="entry name" value="HYCCIN"/>
    <property type="match status" value="1"/>
</dbReference>
<organism evidence="8 9">
    <name type="scientific">Thalictrum thalictroides</name>
    <name type="common">Rue-anemone</name>
    <name type="synonym">Anemone thalictroides</name>
    <dbReference type="NCBI Taxonomy" id="46969"/>
    <lineage>
        <taxon>Eukaryota</taxon>
        <taxon>Viridiplantae</taxon>
        <taxon>Streptophyta</taxon>
        <taxon>Embryophyta</taxon>
        <taxon>Tracheophyta</taxon>
        <taxon>Spermatophyta</taxon>
        <taxon>Magnoliopsida</taxon>
        <taxon>Ranunculales</taxon>
        <taxon>Ranunculaceae</taxon>
        <taxon>Thalictroideae</taxon>
        <taxon>Thalictrum</taxon>
    </lineage>
</organism>
<evidence type="ECO:0000256" key="2">
    <source>
        <dbReference type="ARBA" id="ARBA00004514"/>
    </source>
</evidence>
<keyword evidence="5" id="KW-0472">Membrane</keyword>
<dbReference type="Proteomes" id="UP000554482">
    <property type="component" value="Unassembled WGS sequence"/>
</dbReference>
<comment type="caution">
    <text evidence="8">The sequence shown here is derived from an EMBL/GenBank/DDBJ whole genome shotgun (WGS) entry which is preliminary data.</text>
</comment>
<dbReference type="PANTHER" id="PTHR31220">
    <property type="entry name" value="HYCCIN RELATED"/>
    <property type="match status" value="1"/>
</dbReference>
<sequence length="346" mass="37712">MSVSDTKAQSAFQSLSNILGSIPLTVNSSESPVSFLLNNSEIAKQISVHLKQPNSGAGDDDLCRWLYNTFQSSDPGLQLVVLRFLPIIGGLYLSRDNLRKSLAGFEAILLAIYAYETTSRKGQPITVNVPDLSHPSLYHEVPITNTATELNLAILSQSLEPHGTIRSTKRARIVGVALELYYSKIAVMPVSSKIDFCEFCIIWAGQDGDMFIENEDNEEKGNGVEVSDDGSGDADASTSEDGVTKKNDGKQSEEKEGRIPLPWELLQPVLRILSHCLLGPTKSKELQEVAQAACRSLYARALHDVDPQAILATSSLLKLGKMAMDSTPNPDPTEMNCDFMNPVISL</sequence>
<evidence type="ECO:0000313" key="8">
    <source>
        <dbReference type="EMBL" id="KAF5179653.1"/>
    </source>
</evidence>
<evidence type="ECO:0000256" key="5">
    <source>
        <dbReference type="ARBA" id="ARBA00023136"/>
    </source>
</evidence>
<comment type="subcellular location">
    <subcellularLocation>
        <location evidence="1">Cell membrane</location>
    </subcellularLocation>
    <subcellularLocation>
        <location evidence="2">Cytoplasm</location>
        <location evidence="2">Cytosol</location>
    </subcellularLocation>
</comment>
<evidence type="ECO:0000256" key="7">
    <source>
        <dbReference type="SAM" id="MobiDB-lite"/>
    </source>
</evidence>
<evidence type="ECO:0000256" key="6">
    <source>
        <dbReference type="ARBA" id="ARBA00034482"/>
    </source>
</evidence>
<dbReference type="Pfam" id="PF09790">
    <property type="entry name" value="Hyccin"/>
    <property type="match status" value="1"/>
</dbReference>
<keyword evidence="3" id="KW-1003">Cell membrane</keyword>
<dbReference type="InterPro" id="IPR018619">
    <property type="entry name" value="Hyccin"/>
</dbReference>
<dbReference type="GO" id="GO:0005829">
    <property type="term" value="C:cytosol"/>
    <property type="evidence" value="ECO:0007669"/>
    <property type="project" value="UniProtKB-SubCell"/>
</dbReference>
<dbReference type="EMBL" id="JABWDY010038490">
    <property type="protein sequence ID" value="KAF5179653.1"/>
    <property type="molecule type" value="Genomic_DNA"/>
</dbReference>
<dbReference type="GO" id="GO:0005886">
    <property type="term" value="C:plasma membrane"/>
    <property type="evidence" value="ECO:0007669"/>
    <property type="project" value="UniProtKB-SubCell"/>
</dbReference>